<dbReference type="Proteomes" id="UP001056756">
    <property type="component" value="Chromosome"/>
</dbReference>
<dbReference type="Gene3D" id="3.40.50.300">
    <property type="entry name" value="P-loop containing nucleotide triphosphate hydrolases"/>
    <property type="match status" value="1"/>
</dbReference>
<dbReference type="EMBL" id="CP097899">
    <property type="protein sequence ID" value="URN92570.1"/>
    <property type="molecule type" value="Genomic_DNA"/>
</dbReference>
<reference evidence="1" key="1">
    <citation type="submission" date="2022-05" db="EMBL/GenBank/DDBJ databases">
        <title>Novel bacterial taxa in a minimal lignocellulolytic consortium and its capacity to transform plastics disclosed by genome-resolved metagenomics.</title>
        <authorList>
            <person name="Rodriguez C.A.D."/>
            <person name="Diaz-Garcia L."/>
            <person name="Herrera K."/>
            <person name="Tarazona N.A."/>
            <person name="Sproer C."/>
            <person name="Overmann J."/>
            <person name="Jimenez D.J."/>
        </authorList>
    </citation>
    <scope>NUCLEOTIDE SEQUENCE</scope>
    <source>
        <strain evidence="1">MAG5</strain>
    </source>
</reference>
<name>A0A9J6Z937_9BACL</name>
<evidence type="ECO:0008006" key="3">
    <source>
        <dbReference type="Google" id="ProtNLM"/>
    </source>
</evidence>
<dbReference type="SUPFAM" id="SSF52540">
    <property type="entry name" value="P-loop containing nucleoside triphosphate hydrolases"/>
    <property type="match status" value="1"/>
</dbReference>
<dbReference type="InterPro" id="IPR027417">
    <property type="entry name" value="P-loop_NTPase"/>
</dbReference>
<dbReference type="AlphaFoldDB" id="A0A9J6Z937"/>
<accession>A0A9J6Z937</accession>
<organism evidence="1 2">
    <name type="scientific">Candidatus Pristimantibacillus lignocellulolyticus</name>
    <dbReference type="NCBI Taxonomy" id="2994561"/>
    <lineage>
        <taxon>Bacteria</taxon>
        <taxon>Bacillati</taxon>
        <taxon>Bacillota</taxon>
        <taxon>Bacilli</taxon>
        <taxon>Bacillales</taxon>
        <taxon>Paenibacillaceae</taxon>
        <taxon>Candidatus Pristimantibacillus</taxon>
    </lineage>
</organism>
<protein>
    <recommendedName>
        <fullName evidence="3">AAA domain-containing protein</fullName>
    </recommendedName>
</protein>
<gene>
    <name evidence="1" type="ORF">NAG76_11725</name>
</gene>
<proteinExistence type="predicted"/>
<evidence type="ECO:0000313" key="1">
    <source>
        <dbReference type="EMBL" id="URN92570.1"/>
    </source>
</evidence>
<dbReference type="KEGG" id="plig:NAG76_11725"/>
<sequence length="294" mass="33478">MNSGSTNYHPHKQLLTFIGTTPNIGTTICAIATAYRIVEVTECKVAFLCMNFKSSKLHRYFKIPAAQATVDELLPHLRSGSLTSTMFMNAMTISPSHPQLHVLLGNRYREMAEYFSDEDIEQLITIARNHYDYVIIDCNAYWDNAGSLCSMQQADEIVVVTTNALSHFQEDAKSWYGTMSHSLGLNDKNVHALIIRQSKHYSGFTVQEIEKELQLKVIGDVQFPTSLFASLDEGELDYWLTETSEGRNWLIGLSINLLPEQYTIKKPRIWKNMHAIWQRKVKQSLTKAVGDHDN</sequence>
<evidence type="ECO:0000313" key="2">
    <source>
        <dbReference type="Proteomes" id="UP001056756"/>
    </source>
</evidence>